<name>A0AAV1VPJ3_9STRA</name>
<dbReference type="EMBL" id="CAKLBY020000394">
    <property type="protein sequence ID" value="CAK7948217.1"/>
    <property type="molecule type" value="Genomic_DNA"/>
</dbReference>
<protein>
    <submittedName>
        <fullName evidence="1">Uncharacterized protein</fullName>
    </submittedName>
</protein>
<organism evidence="1 2">
    <name type="scientific">Peronospora matthiolae</name>
    <dbReference type="NCBI Taxonomy" id="2874970"/>
    <lineage>
        <taxon>Eukaryota</taxon>
        <taxon>Sar</taxon>
        <taxon>Stramenopiles</taxon>
        <taxon>Oomycota</taxon>
        <taxon>Peronosporomycetes</taxon>
        <taxon>Peronosporales</taxon>
        <taxon>Peronosporaceae</taxon>
        <taxon>Peronospora</taxon>
    </lineage>
</organism>
<reference evidence="1" key="1">
    <citation type="submission" date="2024-01" db="EMBL/GenBank/DDBJ databases">
        <authorList>
            <person name="Webb A."/>
        </authorList>
    </citation>
    <scope>NUCLEOTIDE SEQUENCE</scope>
    <source>
        <strain evidence="1">Pm1</strain>
    </source>
</reference>
<accession>A0AAV1VPJ3</accession>
<proteinExistence type="predicted"/>
<evidence type="ECO:0000313" key="2">
    <source>
        <dbReference type="Proteomes" id="UP001162060"/>
    </source>
</evidence>
<dbReference type="Proteomes" id="UP001162060">
    <property type="component" value="Unassembled WGS sequence"/>
</dbReference>
<sequence>MQLSNLTNCRPTVHYHQRKCTVEGEWTLDRFQSEVVWIGGGFEILAHGADLDVRGVDTVED</sequence>
<comment type="caution">
    <text evidence="1">The sequence shown here is derived from an EMBL/GenBank/DDBJ whole genome shotgun (WGS) entry which is preliminary data.</text>
</comment>
<evidence type="ECO:0000313" key="1">
    <source>
        <dbReference type="EMBL" id="CAK7948217.1"/>
    </source>
</evidence>
<gene>
    <name evidence="1" type="ORF">PM001_LOCUS33367</name>
</gene>
<dbReference type="AlphaFoldDB" id="A0AAV1VPJ3"/>